<dbReference type="Pfam" id="PF01522">
    <property type="entry name" value="Polysacc_deac_1"/>
    <property type="match status" value="1"/>
</dbReference>
<dbReference type="PANTHER" id="PTHR10587:SF137">
    <property type="entry name" value="4-DEOXY-4-FORMAMIDO-L-ARABINOSE-PHOSPHOUNDECAPRENOL DEFORMYLASE ARND-RELATED"/>
    <property type="match status" value="1"/>
</dbReference>
<dbReference type="InterPro" id="IPR011330">
    <property type="entry name" value="Glyco_hydro/deAcase_b/a-brl"/>
</dbReference>
<keyword evidence="3" id="KW-1185">Reference proteome</keyword>
<dbReference type="PROSITE" id="PS51677">
    <property type="entry name" value="NODB"/>
    <property type="match status" value="1"/>
</dbReference>
<gene>
    <name evidence="2" type="ORF">RXV79_02745</name>
</gene>
<dbReference type="CDD" id="cd10959">
    <property type="entry name" value="CE4_NodB_like_3"/>
    <property type="match status" value="1"/>
</dbReference>
<accession>A0ABZ0D166</accession>
<dbReference type="RefSeq" id="WP_316701921.1">
    <property type="nucleotide sequence ID" value="NZ_CP136336.1"/>
</dbReference>
<dbReference type="InterPro" id="IPR050248">
    <property type="entry name" value="Polysacc_deacetylase_ArnD"/>
</dbReference>
<dbReference type="InterPro" id="IPR002509">
    <property type="entry name" value="NODB_dom"/>
</dbReference>
<dbReference type="Gene3D" id="3.20.20.370">
    <property type="entry name" value="Glycoside hydrolase/deacetylase"/>
    <property type="match status" value="1"/>
</dbReference>
<sequence>MQSSTPLTHPAHAVRWHAPVLVKASLVCHVGAVLAVVIESALWPWAVGLVVLDHLLLVLGVLSPRSSWMGPNVRRLPEAAVRRREVALTLDDGPDPEVTPAVLDLLDAHGARVTFFCIAEQAARHPALVREILARGHSVQNHTHRHSHTFSFNGPHSMADEVDRSQDALTQLTGQRPLYFRAPAGFRNMFLAPVLQARGLQLVSWTRRGFDTARRDPADVLKRLTRNLAAGDILLLHDRGSAIAATGRPVVLEVLPALLKRFDELSLKCVTLPQGMGAAA</sequence>
<dbReference type="Proteomes" id="UP001303946">
    <property type="component" value="Chromosome"/>
</dbReference>
<evidence type="ECO:0000313" key="3">
    <source>
        <dbReference type="Proteomes" id="UP001303946"/>
    </source>
</evidence>
<protein>
    <submittedName>
        <fullName evidence="2">Polysaccharide deacetylase family protein</fullName>
    </submittedName>
</protein>
<reference evidence="2 3" key="1">
    <citation type="submission" date="2023-10" db="EMBL/GenBank/DDBJ databases">
        <title>Bacteria for the degradation of biodegradable plastic PBAT(Polybutylene adipate terephthalate).</title>
        <authorList>
            <person name="Weon H.-Y."/>
            <person name="Yeon J."/>
        </authorList>
    </citation>
    <scope>NUCLEOTIDE SEQUENCE [LARGE SCALE GENOMIC DNA]</scope>
    <source>
        <strain evidence="2 3">SBD 7-3</strain>
    </source>
</reference>
<dbReference type="PANTHER" id="PTHR10587">
    <property type="entry name" value="GLYCOSYL TRANSFERASE-RELATED"/>
    <property type="match status" value="1"/>
</dbReference>
<dbReference type="EMBL" id="CP136336">
    <property type="protein sequence ID" value="WOB08982.1"/>
    <property type="molecule type" value="Genomic_DNA"/>
</dbReference>
<dbReference type="SUPFAM" id="SSF88713">
    <property type="entry name" value="Glycoside hydrolase/deacetylase"/>
    <property type="match status" value="1"/>
</dbReference>
<feature type="domain" description="NodB homology" evidence="1">
    <location>
        <begin position="84"/>
        <end position="273"/>
    </location>
</feature>
<proteinExistence type="predicted"/>
<name>A0ABZ0D166_9BURK</name>
<evidence type="ECO:0000259" key="1">
    <source>
        <dbReference type="PROSITE" id="PS51677"/>
    </source>
</evidence>
<organism evidence="2 3">
    <name type="scientific">Piscinibacter gummiphilus</name>
    <dbReference type="NCBI Taxonomy" id="946333"/>
    <lineage>
        <taxon>Bacteria</taxon>
        <taxon>Pseudomonadati</taxon>
        <taxon>Pseudomonadota</taxon>
        <taxon>Betaproteobacteria</taxon>
        <taxon>Burkholderiales</taxon>
        <taxon>Sphaerotilaceae</taxon>
        <taxon>Piscinibacter</taxon>
    </lineage>
</organism>
<evidence type="ECO:0000313" key="2">
    <source>
        <dbReference type="EMBL" id="WOB08982.1"/>
    </source>
</evidence>